<evidence type="ECO:0000256" key="3">
    <source>
        <dbReference type="ARBA" id="ARBA00023125"/>
    </source>
</evidence>
<protein>
    <submittedName>
        <fullName evidence="6">LysR family transcriptional regulator</fullName>
    </submittedName>
</protein>
<dbReference type="InterPro" id="IPR000847">
    <property type="entry name" value="LysR_HTH_N"/>
</dbReference>
<evidence type="ECO:0000259" key="5">
    <source>
        <dbReference type="PROSITE" id="PS50931"/>
    </source>
</evidence>
<dbReference type="PANTHER" id="PTHR30126:SF40">
    <property type="entry name" value="HTH-TYPE TRANSCRIPTIONAL REGULATOR GLTR"/>
    <property type="match status" value="1"/>
</dbReference>
<dbReference type="Gene3D" id="1.10.10.10">
    <property type="entry name" value="Winged helix-like DNA-binding domain superfamily/Winged helix DNA-binding domain"/>
    <property type="match status" value="1"/>
</dbReference>
<keyword evidence="2" id="KW-0805">Transcription regulation</keyword>
<reference evidence="6 7" key="1">
    <citation type="submission" date="2019-04" db="EMBL/GenBank/DDBJ databases">
        <title>Herbidospora sp. NEAU-GS14.nov., a novel actinomycete isolated from soil.</title>
        <authorList>
            <person name="Han L."/>
        </authorList>
    </citation>
    <scope>NUCLEOTIDE SEQUENCE [LARGE SCALE GENOMIC DNA]</scope>
    <source>
        <strain evidence="6 7">NEAU-GS14</strain>
    </source>
</reference>
<dbReference type="GO" id="GO:0003700">
    <property type="term" value="F:DNA-binding transcription factor activity"/>
    <property type="evidence" value="ECO:0007669"/>
    <property type="project" value="InterPro"/>
</dbReference>
<keyword evidence="7" id="KW-1185">Reference proteome</keyword>
<dbReference type="OrthoDB" id="3636008at2"/>
<dbReference type="EMBL" id="SZQA01000020">
    <property type="protein sequence ID" value="TKK86566.1"/>
    <property type="molecule type" value="Genomic_DNA"/>
</dbReference>
<dbReference type="SUPFAM" id="SSF46785">
    <property type="entry name" value="Winged helix' DNA-binding domain"/>
    <property type="match status" value="1"/>
</dbReference>
<keyword evidence="3" id="KW-0238">DNA-binding</keyword>
<comment type="caution">
    <text evidence="6">The sequence shown here is derived from an EMBL/GenBank/DDBJ whole genome shotgun (WGS) entry which is preliminary data.</text>
</comment>
<dbReference type="PRINTS" id="PR00039">
    <property type="entry name" value="HTHLYSR"/>
</dbReference>
<evidence type="ECO:0000313" key="6">
    <source>
        <dbReference type="EMBL" id="TKK86566.1"/>
    </source>
</evidence>
<dbReference type="GO" id="GO:0000976">
    <property type="term" value="F:transcription cis-regulatory region binding"/>
    <property type="evidence" value="ECO:0007669"/>
    <property type="project" value="TreeGrafter"/>
</dbReference>
<accession>A0A4U3MFN7</accession>
<dbReference type="InterPro" id="IPR036388">
    <property type="entry name" value="WH-like_DNA-bd_sf"/>
</dbReference>
<name>A0A4U3MFN7_9ACTN</name>
<evidence type="ECO:0000256" key="2">
    <source>
        <dbReference type="ARBA" id="ARBA00023015"/>
    </source>
</evidence>
<evidence type="ECO:0000256" key="1">
    <source>
        <dbReference type="ARBA" id="ARBA00009437"/>
    </source>
</evidence>
<dbReference type="AlphaFoldDB" id="A0A4U3MFN7"/>
<dbReference type="Pfam" id="PF00126">
    <property type="entry name" value="HTH_1"/>
    <property type="match status" value="1"/>
</dbReference>
<feature type="domain" description="HTH lysR-type" evidence="5">
    <location>
        <begin position="1"/>
        <end position="59"/>
    </location>
</feature>
<evidence type="ECO:0000256" key="4">
    <source>
        <dbReference type="ARBA" id="ARBA00023163"/>
    </source>
</evidence>
<dbReference type="InterPro" id="IPR036390">
    <property type="entry name" value="WH_DNA-bd_sf"/>
</dbReference>
<dbReference type="RefSeq" id="WP_137248760.1">
    <property type="nucleotide sequence ID" value="NZ_SZQA01000020.1"/>
</dbReference>
<evidence type="ECO:0000313" key="7">
    <source>
        <dbReference type="Proteomes" id="UP000308705"/>
    </source>
</evidence>
<proteinExistence type="inferred from homology"/>
<dbReference type="PROSITE" id="PS50931">
    <property type="entry name" value="HTH_LYSR"/>
    <property type="match status" value="1"/>
</dbReference>
<dbReference type="FunFam" id="1.10.10.10:FF:000001">
    <property type="entry name" value="LysR family transcriptional regulator"/>
    <property type="match status" value="1"/>
</dbReference>
<organism evidence="6 7">
    <name type="scientific">Herbidospora galbida</name>
    <dbReference type="NCBI Taxonomy" id="2575442"/>
    <lineage>
        <taxon>Bacteria</taxon>
        <taxon>Bacillati</taxon>
        <taxon>Actinomycetota</taxon>
        <taxon>Actinomycetes</taxon>
        <taxon>Streptosporangiales</taxon>
        <taxon>Streptosporangiaceae</taxon>
        <taxon>Herbidospora</taxon>
    </lineage>
</organism>
<comment type="similarity">
    <text evidence="1">Belongs to the LysR transcriptional regulatory family.</text>
</comment>
<dbReference type="Proteomes" id="UP000308705">
    <property type="component" value="Unassembled WGS sequence"/>
</dbReference>
<keyword evidence="4" id="KW-0804">Transcription</keyword>
<sequence>MDLLAAWRVFVNVSERGSFTEGAAASQVPQPVASRRIAALEQHLGAKLFDRSARGALLTDFGRDLLPSAQRLVRLADDMEWEAGQARLKPLRLAVPEICAVHDLALLTVEARQEGVHLDVVAAAAGIRAELARSREVRAALVATPEDGATWVVDLGLAGVGSPPGPVVYVESLRPARADRSGRRPRIWIQPEDDVPHIRDRLFRLRDAAGLLPSQVAVAPSLVAAAAEVMVSADLLLCSPRQAAELGLEWRPVGEIRLPRGYAVASAIGDDAERVRGWRRVAACLGVDA</sequence>
<gene>
    <name evidence="6" type="ORF">FDA94_20900</name>
</gene>
<dbReference type="PANTHER" id="PTHR30126">
    <property type="entry name" value="HTH-TYPE TRANSCRIPTIONAL REGULATOR"/>
    <property type="match status" value="1"/>
</dbReference>